<evidence type="ECO:0000313" key="2">
    <source>
        <dbReference type="EMBL" id="KAF8784984.1"/>
    </source>
</evidence>
<dbReference type="Proteomes" id="UP000807504">
    <property type="component" value="Unassembled WGS sequence"/>
</dbReference>
<organism evidence="2 3">
    <name type="scientific">Argiope bruennichi</name>
    <name type="common">Wasp spider</name>
    <name type="synonym">Aranea bruennichi</name>
    <dbReference type="NCBI Taxonomy" id="94029"/>
    <lineage>
        <taxon>Eukaryota</taxon>
        <taxon>Metazoa</taxon>
        <taxon>Ecdysozoa</taxon>
        <taxon>Arthropoda</taxon>
        <taxon>Chelicerata</taxon>
        <taxon>Arachnida</taxon>
        <taxon>Araneae</taxon>
        <taxon>Araneomorphae</taxon>
        <taxon>Entelegynae</taxon>
        <taxon>Araneoidea</taxon>
        <taxon>Araneidae</taxon>
        <taxon>Argiope</taxon>
    </lineage>
</organism>
<gene>
    <name evidence="2" type="ORF">HNY73_010586</name>
</gene>
<accession>A0A8T0F1I4</accession>
<reference evidence="2" key="1">
    <citation type="journal article" date="2020" name="bioRxiv">
        <title>Chromosome-level reference genome of the European wasp spider Argiope bruennichi: a resource for studies on range expansion and evolutionary adaptation.</title>
        <authorList>
            <person name="Sheffer M.M."/>
            <person name="Hoppe A."/>
            <person name="Krehenwinkel H."/>
            <person name="Uhl G."/>
            <person name="Kuss A.W."/>
            <person name="Jensen L."/>
            <person name="Jensen C."/>
            <person name="Gillespie R.G."/>
            <person name="Hoff K.J."/>
            <person name="Prost S."/>
        </authorList>
    </citation>
    <scope>NUCLEOTIDE SEQUENCE</scope>
</reference>
<protein>
    <submittedName>
        <fullName evidence="2">Uncharacterized protein</fullName>
    </submittedName>
</protein>
<comment type="caution">
    <text evidence="2">The sequence shown here is derived from an EMBL/GenBank/DDBJ whole genome shotgun (WGS) entry which is preliminary data.</text>
</comment>
<dbReference type="AlphaFoldDB" id="A0A8T0F1I4"/>
<feature type="compositionally biased region" description="Basic and acidic residues" evidence="1">
    <location>
        <begin position="59"/>
        <end position="69"/>
    </location>
</feature>
<evidence type="ECO:0000313" key="3">
    <source>
        <dbReference type="Proteomes" id="UP000807504"/>
    </source>
</evidence>
<dbReference type="EMBL" id="JABXBU010000030">
    <property type="protein sequence ID" value="KAF8784984.1"/>
    <property type="molecule type" value="Genomic_DNA"/>
</dbReference>
<sequence>MQGLKKTEEILAPSPCTIQSCLKHHTQIKDKMETELVPQTPENRKKTKRKTSQETPMQLDERTHEESHK</sequence>
<reference evidence="2" key="2">
    <citation type="submission" date="2020-06" db="EMBL/GenBank/DDBJ databases">
        <authorList>
            <person name="Sheffer M."/>
        </authorList>
    </citation>
    <scope>NUCLEOTIDE SEQUENCE</scope>
</reference>
<proteinExistence type="predicted"/>
<dbReference type="PROSITE" id="PS51257">
    <property type="entry name" value="PROKAR_LIPOPROTEIN"/>
    <property type="match status" value="1"/>
</dbReference>
<name>A0A8T0F1I4_ARGBR</name>
<evidence type="ECO:0000256" key="1">
    <source>
        <dbReference type="SAM" id="MobiDB-lite"/>
    </source>
</evidence>
<keyword evidence="3" id="KW-1185">Reference proteome</keyword>
<feature type="region of interest" description="Disordered" evidence="1">
    <location>
        <begin position="30"/>
        <end position="69"/>
    </location>
</feature>